<keyword evidence="3" id="KW-1185">Reference proteome</keyword>
<sequence>MNNEIKYIMDELNVVYGFYQDKFSQKRIKSYILSMPEGSHIVKVESGNISVYDQEIVLPIAQFNDQTDSISLLQVNHSTVKNRKSTDIAEDAKRITDLVNRLIILVSPK</sequence>
<evidence type="ECO:0000313" key="4">
    <source>
        <dbReference type="Proteomes" id="UP000414364"/>
    </source>
</evidence>
<reference evidence="3 4" key="1">
    <citation type="journal article" date="2019" name="Syst. Appl. Microbiol.">
        <title>Polyphasic characterization of two novel Lactobacillus spp. isolated from blown salami packages: Description of Lactobacillus halodurans sp. nov. and Lactobacillus salsicarnum sp. nov.</title>
        <authorList>
            <person name="Schuster J.A."/>
            <person name="Klingl A."/>
            <person name="Vogel R.F."/>
            <person name="Ehrmann M.A."/>
        </authorList>
    </citation>
    <scope>NUCLEOTIDE SEQUENCE [LARGE SCALE GENOMIC DNA]</scope>
    <source>
        <strain evidence="2 3">TMW 1.1920</strain>
        <strain evidence="1 4">TMW 1.2172</strain>
    </source>
</reference>
<dbReference type="OrthoDB" id="2295872at2"/>
<dbReference type="RefSeq" id="WP_153384268.1">
    <property type="nucleotide sequence ID" value="NZ_VDFO01000014.1"/>
</dbReference>
<comment type="caution">
    <text evidence="1">The sequence shown here is derived from an EMBL/GenBank/DDBJ whole genome shotgun (WGS) entry which is preliminary data.</text>
</comment>
<dbReference type="Proteomes" id="UP000414364">
    <property type="component" value="Unassembled WGS sequence"/>
</dbReference>
<dbReference type="Proteomes" id="UP000371423">
    <property type="component" value="Unassembled WGS sequence"/>
</dbReference>
<name>A0A5P0ZL60_9LACO</name>
<protein>
    <submittedName>
        <fullName evidence="1">Uncharacterized protein</fullName>
    </submittedName>
</protein>
<organism evidence="1 4">
    <name type="scientific">Companilactobacillus halodurans</name>
    <dbReference type="NCBI Taxonomy" id="2584183"/>
    <lineage>
        <taxon>Bacteria</taxon>
        <taxon>Bacillati</taxon>
        <taxon>Bacillota</taxon>
        <taxon>Bacilli</taxon>
        <taxon>Lactobacillales</taxon>
        <taxon>Lactobacillaceae</taxon>
        <taxon>Companilactobacillus</taxon>
    </lineage>
</organism>
<accession>A0A5P0ZL60</accession>
<dbReference type="AlphaFoldDB" id="A0A5P0ZL60"/>
<evidence type="ECO:0000313" key="3">
    <source>
        <dbReference type="Proteomes" id="UP000371423"/>
    </source>
</evidence>
<evidence type="ECO:0000313" key="1">
    <source>
        <dbReference type="EMBL" id="MQS74849.1"/>
    </source>
</evidence>
<dbReference type="EMBL" id="VDFO01000014">
    <property type="protein sequence ID" value="MQS97244.1"/>
    <property type="molecule type" value="Genomic_DNA"/>
</dbReference>
<proteinExistence type="predicted"/>
<evidence type="ECO:0000313" key="2">
    <source>
        <dbReference type="EMBL" id="MQS97244.1"/>
    </source>
</evidence>
<dbReference type="EMBL" id="VDFP01000001">
    <property type="protein sequence ID" value="MQS74849.1"/>
    <property type="molecule type" value="Genomic_DNA"/>
</dbReference>
<gene>
    <name evidence="2" type="ORF">FHL05_04995</name>
    <name evidence="1" type="ORF">FHL06_00355</name>
</gene>